<dbReference type="AlphaFoldDB" id="A0A2J6SUF9"/>
<dbReference type="Proteomes" id="UP000235371">
    <property type="component" value="Unassembled WGS sequence"/>
</dbReference>
<evidence type="ECO:0000313" key="2">
    <source>
        <dbReference type="Proteomes" id="UP000235371"/>
    </source>
</evidence>
<dbReference type="OrthoDB" id="1933717at2759"/>
<keyword evidence="2" id="KW-1185">Reference proteome</keyword>
<dbReference type="InParanoid" id="A0A2J6SUF9"/>
<accession>A0A2J6SUF9</accession>
<dbReference type="GeneID" id="36583728"/>
<reference evidence="1 2" key="1">
    <citation type="submission" date="2016-04" db="EMBL/GenBank/DDBJ databases">
        <title>A degradative enzymes factory behind the ericoid mycorrhizal symbiosis.</title>
        <authorList>
            <consortium name="DOE Joint Genome Institute"/>
            <person name="Martino E."/>
            <person name="Morin E."/>
            <person name="Grelet G."/>
            <person name="Kuo A."/>
            <person name="Kohler A."/>
            <person name="Daghino S."/>
            <person name="Barry K."/>
            <person name="Choi C."/>
            <person name="Cichocki N."/>
            <person name="Clum A."/>
            <person name="Copeland A."/>
            <person name="Hainaut M."/>
            <person name="Haridas S."/>
            <person name="Labutti K."/>
            <person name="Lindquist E."/>
            <person name="Lipzen A."/>
            <person name="Khouja H.-R."/>
            <person name="Murat C."/>
            <person name="Ohm R."/>
            <person name="Olson A."/>
            <person name="Spatafora J."/>
            <person name="Veneault-Fourrey C."/>
            <person name="Henrissat B."/>
            <person name="Grigoriev I."/>
            <person name="Martin F."/>
            <person name="Perotto S."/>
        </authorList>
    </citation>
    <scope>NUCLEOTIDE SEQUENCE [LARGE SCALE GENOMIC DNA]</scope>
    <source>
        <strain evidence="1 2">E</strain>
    </source>
</reference>
<dbReference type="RefSeq" id="XP_024731305.1">
    <property type="nucleotide sequence ID" value="XM_024875649.1"/>
</dbReference>
<name>A0A2J6SUF9_9HELO</name>
<evidence type="ECO:0000313" key="1">
    <source>
        <dbReference type="EMBL" id="PMD54401.1"/>
    </source>
</evidence>
<dbReference type="EMBL" id="KZ613865">
    <property type="protein sequence ID" value="PMD54401.1"/>
    <property type="molecule type" value="Genomic_DNA"/>
</dbReference>
<organism evidence="1 2">
    <name type="scientific">Hyaloscypha bicolor E</name>
    <dbReference type="NCBI Taxonomy" id="1095630"/>
    <lineage>
        <taxon>Eukaryota</taxon>
        <taxon>Fungi</taxon>
        <taxon>Dikarya</taxon>
        <taxon>Ascomycota</taxon>
        <taxon>Pezizomycotina</taxon>
        <taxon>Leotiomycetes</taxon>
        <taxon>Helotiales</taxon>
        <taxon>Hyaloscyphaceae</taxon>
        <taxon>Hyaloscypha</taxon>
        <taxon>Hyaloscypha bicolor</taxon>
    </lineage>
</organism>
<sequence length="378" mass="39441">MPSNPPSAAASLGVLANFKGNFAGTGFNLIFRPNSGPPTTTTFPNPVAPAPPTPPSENVLELNLTTETLSFSPSLGSVPNRGLEKQNDIFLNGIPYVQAISDVTNIATGKADGTPVPIHFEPGLWMHIPATNSDPFLGESLTRMASIPHGTTINAQCLAPTTSIAGPPTIAPVDITPFPIGGNQQSGGIKFASQTASATNTPRLPQDLSKFIAQGTITQAMLTDPNTVLRNDNVGKTITKTFVFTVSTKAVSPELAGGTANIAFLHGSSAGPNADAAQMSATFWVEIVQYSLVVPPFKPGQAPLKISPRTSHPGALVPTFHVNPPLETTVPKTIVITATQIQYSQVVFLNFAGLTWPHVSVATLVPATLQTVPASAFN</sequence>
<protein>
    <submittedName>
        <fullName evidence="1">Uncharacterized protein</fullName>
    </submittedName>
</protein>
<gene>
    <name evidence="1" type="ORF">K444DRAFT_539681</name>
</gene>
<proteinExistence type="predicted"/>
<dbReference type="InterPro" id="IPR047975">
    <property type="entry name" value="Heme_bind_FMP"/>
</dbReference>
<dbReference type="NCBIfam" id="NF040572">
    <property type="entry name" value="heme_bind_FMP"/>
    <property type="match status" value="1"/>
</dbReference>